<dbReference type="InterPro" id="IPR017938">
    <property type="entry name" value="Riboflavin_synthase-like_b-brl"/>
</dbReference>
<dbReference type="Pfam" id="PF04954">
    <property type="entry name" value="SIP"/>
    <property type="match status" value="1"/>
</dbReference>
<dbReference type="Gene3D" id="2.40.30.10">
    <property type="entry name" value="Translation factors"/>
    <property type="match status" value="1"/>
</dbReference>
<dbReference type="Pfam" id="PF08021">
    <property type="entry name" value="FAD_binding_9"/>
    <property type="match status" value="1"/>
</dbReference>
<feature type="domain" description="FAD-binding FR-type" evidence="1">
    <location>
        <begin position="4"/>
        <end position="142"/>
    </location>
</feature>
<dbReference type="RefSeq" id="WP_212323702.1">
    <property type="nucleotide sequence ID" value="NZ_AP024463.1"/>
</dbReference>
<dbReference type="InterPro" id="IPR013113">
    <property type="entry name" value="SIP_FAD-bd"/>
</dbReference>
<dbReference type="InterPro" id="IPR039261">
    <property type="entry name" value="FNR_nucleotide-bd"/>
</dbReference>
<organism evidence="2 3">
    <name type="scientific">Arachnia rubra</name>
    <dbReference type="NCBI Taxonomy" id="1547448"/>
    <lineage>
        <taxon>Bacteria</taxon>
        <taxon>Bacillati</taxon>
        <taxon>Actinomycetota</taxon>
        <taxon>Actinomycetes</taxon>
        <taxon>Propionibacteriales</taxon>
        <taxon>Propionibacteriaceae</taxon>
        <taxon>Arachnia</taxon>
    </lineage>
</organism>
<dbReference type="InterPro" id="IPR039374">
    <property type="entry name" value="SIP_fam"/>
</dbReference>
<dbReference type="PROSITE" id="PS51384">
    <property type="entry name" value="FAD_FR"/>
    <property type="match status" value="1"/>
</dbReference>
<dbReference type="PANTHER" id="PTHR30157">
    <property type="entry name" value="FERRIC REDUCTASE, NADPH-DEPENDENT"/>
    <property type="match status" value="1"/>
</dbReference>
<dbReference type="CDD" id="cd06193">
    <property type="entry name" value="siderophore_interacting"/>
    <property type="match status" value="1"/>
</dbReference>
<dbReference type="InterPro" id="IPR007037">
    <property type="entry name" value="SIP_rossman_dom"/>
</dbReference>
<dbReference type="Gene3D" id="3.40.50.80">
    <property type="entry name" value="Nucleotide-binding domain of ferredoxin-NADP reductase (FNR) module"/>
    <property type="match status" value="1"/>
</dbReference>
<dbReference type="EMBL" id="CP072384">
    <property type="protein sequence ID" value="QUC08141.1"/>
    <property type="molecule type" value="Genomic_DNA"/>
</dbReference>
<dbReference type="InterPro" id="IPR017927">
    <property type="entry name" value="FAD-bd_FR_type"/>
</dbReference>
<keyword evidence="3" id="KW-1185">Reference proteome</keyword>
<gene>
    <name evidence="2" type="ORF">J5A65_14775</name>
</gene>
<evidence type="ECO:0000313" key="2">
    <source>
        <dbReference type="EMBL" id="QUC08141.1"/>
    </source>
</evidence>
<sequence length="298" mass="32831">MSDWLTVAVEVVEAQRLTPHFARIRFRAPAHVGGAGPAYDQRIRVGIPSPGCDPWVADGDDWYSEWLASPEAERGQLRTYSVRDIDRRDDETLITVDFVLHFSPGCPGVASEWAEAAQPGDRASMILPRRGLAGAGIEFAPGPATVIVLAGDETAAPAIARILEDLPRDSQGYALIEIPAAADELPIDAPSGFEVRWLARDDREHGDRLVEELLDVVSQGRTHAGVGDLPAYDEGELVWETPTFSALGEDLDEPREQVGETFYWVAGECRVVAGLRRRLVREFGVARKQIAFMGYWKR</sequence>
<dbReference type="PANTHER" id="PTHR30157:SF0">
    <property type="entry name" value="NADPH-DEPENDENT FERRIC-CHELATE REDUCTASE"/>
    <property type="match status" value="1"/>
</dbReference>
<reference evidence="2 3" key="1">
    <citation type="submission" date="2021-03" db="EMBL/GenBank/DDBJ databases">
        <title>Human Oral Microbial Genomes.</title>
        <authorList>
            <person name="Johnston C.D."/>
            <person name="Chen T."/>
            <person name="Dewhirst F.E."/>
        </authorList>
    </citation>
    <scope>NUCLEOTIDE SEQUENCE [LARGE SCALE GENOMIC DNA]</scope>
    <source>
        <strain evidence="2 3">DSMZ 100122</strain>
    </source>
</reference>
<name>A0ABX7Y5N8_9ACTN</name>
<accession>A0ABX7Y5N8</accession>
<proteinExistence type="predicted"/>
<dbReference type="Proteomes" id="UP000678513">
    <property type="component" value="Chromosome"/>
</dbReference>
<protein>
    <submittedName>
        <fullName evidence="2">Siderophore-interacting protein</fullName>
    </submittedName>
</protein>
<dbReference type="SUPFAM" id="SSF63380">
    <property type="entry name" value="Riboflavin synthase domain-like"/>
    <property type="match status" value="1"/>
</dbReference>
<evidence type="ECO:0000313" key="3">
    <source>
        <dbReference type="Proteomes" id="UP000678513"/>
    </source>
</evidence>
<evidence type="ECO:0000259" key="1">
    <source>
        <dbReference type="PROSITE" id="PS51384"/>
    </source>
</evidence>